<evidence type="ECO:0000256" key="2">
    <source>
        <dbReference type="ARBA" id="ARBA00022448"/>
    </source>
</evidence>
<dbReference type="InterPro" id="IPR020846">
    <property type="entry name" value="MFS_dom"/>
</dbReference>
<evidence type="ECO:0000313" key="9">
    <source>
        <dbReference type="EMBL" id="SDP88372.1"/>
    </source>
</evidence>
<dbReference type="Pfam" id="PF07690">
    <property type="entry name" value="MFS_1"/>
    <property type="match status" value="1"/>
</dbReference>
<keyword evidence="6 7" id="KW-0472">Membrane</keyword>
<dbReference type="InterPro" id="IPR011701">
    <property type="entry name" value="MFS"/>
</dbReference>
<evidence type="ECO:0000313" key="10">
    <source>
        <dbReference type="Proteomes" id="UP000199159"/>
    </source>
</evidence>
<dbReference type="GO" id="GO:0022857">
    <property type="term" value="F:transmembrane transporter activity"/>
    <property type="evidence" value="ECO:0007669"/>
    <property type="project" value="InterPro"/>
</dbReference>
<reference evidence="10" key="1">
    <citation type="submission" date="2016-10" db="EMBL/GenBank/DDBJ databases">
        <authorList>
            <person name="Varghese N."/>
            <person name="Submissions S."/>
        </authorList>
    </citation>
    <scope>NUCLEOTIDE SEQUENCE [LARGE SCALE GENOMIC DNA]</scope>
    <source>
        <strain evidence="10">IBRC-M10078</strain>
    </source>
</reference>
<accession>A0A1H0WCE3</accession>
<feature type="domain" description="Major facilitator superfamily (MFS) profile" evidence="8">
    <location>
        <begin position="12"/>
        <end position="411"/>
    </location>
</feature>
<dbReference type="EMBL" id="FNJU01000010">
    <property type="protein sequence ID" value="SDP88372.1"/>
    <property type="molecule type" value="Genomic_DNA"/>
</dbReference>
<evidence type="ECO:0000256" key="3">
    <source>
        <dbReference type="ARBA" id="ARBA00022475"/>
    </source>
</evidence>
<feature type="transmembrane region" description="Helical" evidence="7">
    <location>
        <begin position="320"/>
        <end position="343"/>
    </location>
</feature>
<evidence type="ECO:0000256" key="6">
    <source>
        <dbReference type="ARBA" id="ARBA00023136"/>
    </source>
</evidence>
<dbReference type="PANTHER" id="PTHR43266">
    <property type="entry name" value="MACROLIDE-EFFLUX PROTEIN"/>
    <property type="match status" value="1"/>
</dbReference>
<keyword evidence="3" id="KW-1003">Cell membrane</keyword>
<dbReference type="STRING" id="930152.SAMN05216565_110101"/>
<dbReference type="PANTHER" id="PTHR43266:SF8">
    <property type="entry name" value="MACROLIDE-EFFLUX PROTEIN"/>
    <property type="match status" value="1"/>
</dbReference>
<keyword evidence="5 7" id="KW-1133">Transmembrane helix</keyword>
<feature type="transmembrane region" description="Helical" evidence="7">
    <location>
        <begin position="294"/>
        <end position="314"/>
    </location>
</feature>
<evidence type="ECO:0000256" key="1">
    <source>
        <dbReference type="ARBA" id="ARBA00004651"/>
    </source>
</evidence>
<feature type="transmembrane region" description="Helical" evidence="7">
    <location>
        <begin position="266"/>
        <end position="287"/>
    </location>
</feature>
<organism evidence="9 10">
    <name type="scientific">Litchfieldia salsa</name>
    <dbReference type="NCBI Taxonomy" id="930152"/>
    <lineage>
        <taxon>Bacteria</taxon>
        <taxon>Bacillati</taxon>
        <taxon>Bacillota</taxon>
        <taxon>Bacilli</taxon>
        <taxon>Bacillales</taxon>
        <taxon>Bacillaceae</taxon>
        <taxon>Litchfieldia</taxon>
    </lineage>
</organism>
<dbReference type="Proteomes" id="UP000199159">
    <property type="component" value="Unassembled WGS sequence"/>
</dbReference>
<sequence>MKDIITIFKNRNYSLLFFAAFTSQLGSIIGISAFMLYLLNRFSEQPFYATMAELMYSLPTLFVFFLVGVFADKMDRQKVAAYADFICVLLSVALIITIYIDWMPLTFFLLFLRSAVSKFFHPAESAMIQGILTKNEYTMAAGLNQMTGSLFMLFGNALGIFIYWNFGIQGAILFDAITYLISAILILTCKINEDIRLPNGKMHWRELSARSIFGDFKEGLAYILDKRLLVYLIIGFFVFGIVNGGLSVMPTYILKYKLAPDTYEQVLIYMGIVFGSSVLVGSVLASVIAKKLKLYQMIIIGLLTSGVFITVTGFSTSVFMFLLLNVTIGLSLPLLNIAIGGWLPRIVDPKMMGRVQGWITPTMMLSQSITLGIIMVTFQKSLTIEGLFFLVGGCIFAVGVFYAIVLPPYGEEGYKDEKVIVELESKHI</sequence>
<protein>
    <submittedName>
        <fullName evidence="9">Major Facilitator Superfamily protein</fullName>
    </submittedName>
</protein>
<evidence type="ECO:0000256" key="5">
    <source>
        <dbReference type="ARBA" id="ARBA00022989"/>
    </source>
</evidence>
<gene>
    <name evidence="9" type="ORF">SAMN05216565_110101</name>
</gene>
<comment type="subcellular location">
    <subcellularLocation>
        <location evidence="1">Cell membrane</location>
        <topology evidence="1">Multi-pass membrane protein</topology>
    </subcellularLocation>
</comment>
<feature type="transmembrane region" description="Helical" evidence="7">
    <location>
        <begin position="54"/>
        <end position="72"/>
    </location>
</feature>
<dbReference type="CDD" id="cd06173">
    <property type="entry name" value="MFS_MefA_like"/>
    <property type="match status" value="1"/>
</dbReference>
<keyword evidence="4 7" id="KW-0812">Transmembrane</keyword>
<keyword evidence="2" id="KW-0813">Transport</keyword>
<dbReference type="PROSITE" id="PS50850">
    <property type="entry name" value="MFS"/>
    <property type="match status" value="1"/>
</dbReference>
<evidence type="ECO:0000256" key="7">
    <source>
        <dbReference type="SAM" id="Phobius"/>
    </source>
</evidence>
<dbReference type="AlphaFoldDB" id="A0A1H0WCE3"/>
<feature type="transmembrane region" description="Helical" evidence="7">
    <location>
        <begin position="12"/>
        <end position="39"/>
    </location>
</feature>
<feature type="transmembrane region" description="Helical" evidence="7">
    <location>
        <begin position="355"/>
        <end position="378"/>
    </location>
</feature>
<feature type="transmembrane region" description="Helical" evidence="7">
    <location>
        <begin position="384"/>
        <end position="405"/>
    </location>
</feature>
<dbReference type="InterPro" id="IPR036259">
    <property type="entry name" value="MFS_trans_sf"/>
</dbReference>
<evidence type="ECO:0000256" key="4">
    <source>
        <dbReference type="ARBA" id="ARBA00022692"/>
    </source>
</evidence>
<dbReference type="RefSeq" id="WP_090857210.1">
    <property type="nucleotide sequence ID" value="NZ_FNJU01000010.1"/>
</dbReference>
<keyword evidence="10" id="KW-1185">Reference proteome</keyword>
<feature type="transmembrane region" description="Helical" evidence="7">
    <location>
        <begin position="142"/>
        <end position="164"/>
    </location>
</feature>
<feature type="transmembrane region" description="Helical" evidence="7">
    <location>
        <begin position="79"/>
        <end position="99"/>
    </location>
</feature>
<evidence type="ECO:0000259" key="8">
    <source>
        <dbReference type="PROSITE" id="PS50850"/>
    </source>
</evidence>
<dbReference type="OrthoDB" id="9775268at2"/>
<dbReference type="GO" id="GO:0005886">
    <property type="term" value="C:plasma membrane"/>
    <property type="evidence" value="ECO:0007669"/>
    <property type="project" value="UniProtKB-SubCell"/>
</dbReference>
<name>A0A1H0WCE3_9BACI</name>
<dbReference type="SUPFAM" id="SSF103473">
    <property type="entry name" value="MFS general substrate transporter"/>
    <property type="match status" value="1"/>
</dbReference>
<proteinExistence type="predicted"/>
<feature type="transmembrane region" description="Helical" evidence="7">
    <location>
        <begin position="228"/>
        <end position="254"/>
    </location>
</feature>
<dbReference type="Gene3D" id="1.20.1250.20">
    <property type="entry name" value="MFS general substrate transporter like domains"/>
    <property type="match status" value="1"/>
</dbReference>